<keyword evidence="4 6" id="KW-1133">Transmembrane helix</keyword>
<dbReference type="AlphaFoldDB" id="A0AAU8IJ87"/>
<dbReference type="InterPro" id="IPR020846">
    <property type="entry name" value="MFS_dom"/>
</dbReference>
<dbReference type="SUPFAM" id="SSF103473">
    <property type="entry name" value="MFS general substrate transporter"/>
    <property type="match status" value="1"/>
</dbReference>
<evidence type="ECO:0000313" key="8">
    <source>
        <dbReference type="EMBL" id="XCJ18219.1"/>
    </source>
</evidence>
<feature type="transmembrane region" description="Helical" evidence="6">
    <location>
        <begin position="314"/>
        <end position="338"/>
    </location>
</feature>
<dbReference type="EMBL" id="CP159510">
    <property type="protein sequence ID" value="XCJ18219.1"/>
    <property type="molecule type" value="Genomic_DNA"/>
</dbReference>
<accession>A0AAU8IJ87</accession>
<feature type="transmembrane region" description="Helical" evidence="6">
    <location>
        <begin position="350"/>
        <end position="371"/>
    </location>
</feature>
<feature type="transmembrane region" description="Helical" evidence="6">
    <location>
        <begin position="288"/>
        <end position="308"/>
    </location>
</feature>
<dbReference type="PANTHER" id="PTHR11360:SF317">
    <property type="entry name" value="MAJOR FACILITATOR SUPERFAMILY (MFS) PROFILE DOMAIN-CONTAINING PROTEIN-RELATED"/>
    <property type="match status" value="1"/>
</dbReference>
<evidence type="ECO:0000256" key="6">
    <source>
        <dbReference type="SAM" id="Phobius"/>
    </source>
</evidence>
<dbReference type="InterPro" id="IPR050327">
    <property type="entry name" value="Proton-linked_MCT"/>
</dbReference>
<protein>
    <submittedName>
        <fullName evidence="8">OFA family MFS transporter</fullName>
    </submittedName>
</protein>
<comment type="subcellular location">
    <subcellularLocation>
        <location evidence="1">Cell membrane</location>
        <topology evidence="1">Multi-pass membrane protein</topology>
    </subcellularLocation>
</comment>
<evidence type="ECO:0000256" key="5">
    <source>
        <dbReference type="ARBA" id="ARBA00023136"/>
    </source>
</evidence>
<evidence type="ECO:0000256" key="3">
    <source>
        <dbReference type="ARBA" id="ARBA00022692"/>
    </source>
</evidence>
<name>A0AAU8IJ87_9BACL</name>
<evidence type="ECO:0000256" key="2">
    <source>
        <dbReference type="ARBA" id="ARBA00022448"/>
    </source>
</evidence>
<keyword evidence="3 6" id="KW-0812">Transmembrane</keyword>
<dbReference type="GO" id="GO:0005886">
    <property type="term" value="C:plasma membrane"/>
    <property type="evidence" value="ECO:0007669"/>
    <property type="project" value="UniProtKB-SubCell"/>
</dbReference>
<evidence type="ECO:0000256" key="1">
    <source>
        <dbReference type="ARBA" id="ARBA00004651"/>
    </source>
</evidence>
<dbReference type="PANTHER" id="PTHR11360">
    <property type="entry name" value="MONOCARBOXYLATE TRANSPORTER"/>
    <property type="match status" value="1"/>
</dbReference>
<keyword evidence="2" id="KW-0813">Transport</keyword>
<organism evidence="8">
    <name type="scientific">Sporolactobacillus sp. Y61</name>
    <dbReference type="NCBI Taxonomy" id="3160863"/>
    <lineage>
        <taxon>Bacteria</taxon>
        <taxon>Bacillati</taxon>
        <taxon>Bacillota</taxon>
        <taxon>Bacilli</taxon>
        <taxon>Bacillales</taxon>
        <taxon>Sporolactobacillaceae</taxon>
        <taxon>Sporolactobacillus</taxon>
    </lineage>
</organism>
<feature type="transmembrane region" description="Helical" evidence="6">
    <location>
        <begin position="140"/>
        <end position="158"/>
    </location>
</feature>
<feature type="transmembrane region" description="Helical" evidence="6">
    <location>
        <begin position="104"/>
        <end position="128"/>
    </location>
</feature>
<gene>
    <name evidence="8" type="ORF">ABNN70_07210</name>
</gene>
<evidence type="ECO:0000256" key="4">
    <source>
        <dbReference type="ARBA" id="ARBA00022989"/>
    </source>
</evidence>
<feature type="domain" description="Major facilitator superfamily (MFS) profile" evidence="7">
    <location>
        <begin position="14"/>
        <end position="406"/>
    </location>
</feature>
<dbReference type="InterPro" id="IPR036259">
    <property type="entry name" value="MFS_trans_sf"/>
</dbReference>
<feature type="transmembrane region" description="Helical" evidence="6">
    <location>
        <begin position="12"/>
        <end position="34"/>
    </location>
</feature>
<reference evidence="8" key="1">
    <citation type="submission" date="2024-06" db="EMBL/GenBank/DDBJ databases">
        <authorList>
            <person name="Fan A."/>
            <person name="Zhang F.Y."/>
            <person name="Zhang L."/>
        </authorList>
    </citation>
    <scope>NUCLEOTIDE SEQUENCE</scope>
    <source>
        <strain evidence="8">Y61</strain>
    </source>
</reference>
<proteinExistence type="predicted"/>
<feature type="transmembrane region" description="Helical" evidence="6">
    <location>
        <begin position="383"/>
        <end position="405"/>
    </location>
</feature>
<keyword evidence="5 6" id="KW-0472">Membrane</keyword>
<dbReference type="InterPro" id="IPR011701">
    <property type="entry name" value="MFS"/>
</dbReference>
<feature type="transmembrane region" description="Helical" evidence="6">
    <location>
        <begin position="256"/>
        <end position="276"/>
    </location>
</feature>
<feature type="transmembrane region" description="Helical" evidence="6">
    <location>
        <begin position="164"/>
        <end position="186"/>
    </location>
</feature>
<dbReference type="GO" id="GO:0022857">
    <property type="term" value="F:transmembrane transporter activity"/>
    <property type="evidence" value="ECO:0007669"/>
    <property type="project" value="InterPro"/>
</dbReference>
<dbReference type="RefSeq" id="WP_353949287.1">
    <property type="nucleotide sequence ID" value="NZ_CP159510.1"/>
</dbReference>
<dbReference type="PROSITE" id="PS50850">
    <property type="entry name" value="MFS"/>
    <property type="match status" value="1"/>
</dbReference>
<dbReference type="CDD" id="cd17353">
    <property type="entry name" value="MFS_OFA_like"/>
    <property type="match status" value="1"/>
</dbReference>
<dbReference type="Pfam" id="PF07690">
    <property type="entry name" value="MFS_1"/>
    <property type="match status" value="1"/>
</dbReference>
<feature type="transmembrane region" description="Helical" evidence="6">
    <location>
        <begin position="54"/>
        <end position="73"/>
    </location>
</feature>
<dbReference type="Gene3D" id="1.20.1250.20">
    <property type="entry name" value="MFS general substrate transporter like domains"/>
    <property type="match status" value="2"/>
</dbReference>
<sequence length="419" mass="44925">MTDDPAKLAHHRWSVFSSAWVLILIISSIAMYSVFSEPLTQLRGWSLGSFNLAYSIYTLIQAVTAIFAGMYMHKHGAKKMMYVGGFTIAAGWFLTSFASSIPAFYITFGIVAGAGSGILYNPSLVTALKWFPEQSGRISGLLLSSAAIGPFLFSPVAAKVIELFGVLNAFRIFGVSFLILAWAVAWKLDSAPEGYRPPGFRPSKSSSQTKPKKININWKVMVSSPLFYLLLVTMIVASTAGTMLVSSVSVIAQQQIGLTASLGAIIVSVSTLSNFIGRLSFGVLFEKMGAFGSLVFDLLITISALLLIAFADTLVVFVVCIILLGFSFGGVLVLFPPLTGQLFGLKYLEINYAIVFLGYAGGAFVGPRIAAYFSETAGSFVPAYFVAAALSAIGLILVGLLSLMARKQLSNQKKLVHQS</sequence>
<evidence type="ECO:0000259" key="7">
    <source>
        <dbReference type="PROSITE" id="PS50850"/>
    </source>
</evidence>
<feature type="transmembrane region" description="Helical" evidence="6">
    <location>
        <begin position="226"/>
        <end position="250"/>
    </location>
</feature>